<protein>
    <submittedName>
        <fullName evidence="1">Uncharacterized protein</fullName>
    </submittedName>
</protein>
<dbReference type="AlphaFoldDB" id="A0A8X6SJF4"/>
<proteinExistence type="predicted"/>
<reference evidence="1" key="1">
    <citation type="submission" date="2020-08" db="EMBL/GenBank/DDBJ databases">
        <title>Multicomponent nature underlies the extraordinary mechanical properties of spider dragline silk.</title>
        <authorList>
            <person name="Kono N."/>
            <person name="Nakamura H."/>
            <person name="Mori M."/>
            <person name="Yoshida Y."/>
            <person name="Ohtoshi R."/>
            <person name="Malay A.D."/>
            <person name="Moran D.A.P."/>
            <person name="Tomita M."/>
            <person name="Numata K."/>
            <person name="Arakawa K."/>
        </authorList>
    </citation>
    <scope>NUCLEOTIDE SEQUENCE</scope>
</reference>
<dbReference type="Proteomes" id="UP000887159">
    <property type="component" value="Unassembled WGS sequence"/>
</dbReference>
<evidence type="ECO:0000313" key="1">
    <source>
        <dbReference type="EMBL" id="GFY10257.1"/>
    </source>
</evidence>
<organism evidence="1 2">
    <name type="scientific">Trichonephila clavipes</name>
    <name type="common">Golden silk orbweaver</name>
    <name type="synonym">Nephila clavipes</name>
    <dbReference type="NCBI Taxonomy" id="2585209"/>
    <lineage>
        <taxon>Eukaryota</taxon>
        <taxon>Metazoa</taxon>
        <taxon>Ecdysozoa</taxon>
        <taxon>Arthropoda</taxon>
        <taxon>Chelicerata</taxon>
        <taxon>Arachnida</taxon>
        <taxon>Araneae</taxon>
        <taxon>Araneomorphae</taxon>
        <taxon>Entelegynae</taxon>
        <taxon>Araneoidea</taxon>
        <taxon>Nephilidae</taxon>
        <taxon>Trichonephila</taxon>
    </lineage>
</organism>
<evidence type="ECO:0000313" key="2">
    <source>
        <dbReference type="Proteomes" id="UP000887159"/>
    </source>
</evidence>
<accession>A0A8X6SJF4</accession>
<name>A0A8X6SJF4_TRICX</name>
<gene>
    <name evidence="1" type="ORF">TNCV_2629361</name>
</gene>
<keyword evidence="2" id="KW-1185">Reference proteome</keyword>
<dbReference type="EMBL" id="BMAU01021296">
    <property type="protein sequence ID" value="GFY10257.1"/>
    <property type="molecule type" value="Genomic_DNA"/>
</dbReference>
<sequence length="174" mass="19427">MLDTNCTQGCFLILNINKEHFNTGVRKTLAQQYTFLITRVQERGVMLFHMQAIRQVALPNRRGCCVAQQVRGASTLLSSPECPRQVPRSPASIWPARTPLESGAPSAPSHWSVVGHVDRGHRRREYIYPPVGVSGSQGCTRLWNTSCCFVLSHPTSLERDSLLFQPPFPEGARV</sequence>
<comment type="caution">
    <text evidence="1">The sequence shown here is derived from an EMBL/GenBank/DDBJ whole genome shotgun (WGS) entry which is preliminary data.</text>
</comment>